<evidence type="ECO:0000313" key="1">
    <source>
        <dbReference type="EMBL" id="KAK3590108.1"/>
    </source>
</evidence>
<reference evidence="1" key="3">
    <citation type="submission" date="2023-05" db="EMBL/GenBank/DDBJ databases">
        <authorList>
            <person name="Smith C.H."/>
        </authorList>
    </citation>
    <scope>NUCLEOTIDE SEQUENCE</scope>
    <source>
        <strain evidence="1">CHS0354</strain>
        <tissue evidence="1">Mantle</tissue>
    </source>
</reference>
<name>A0AAE0SER1_9BIVA</name>
<comment type="caution">
    <text evidence="1">The sequence shown here is derived from an EMBL/GenBank/DDBJ whole genome shotgun (WGS) entry which is preliminary data.</text>
</comment>
<protein>
    <submittedName>
        <fullName evidence="1">Uncharacterized protein</fullName>
    </submittedName>
</protein>
<dbReference type="AlphaFoldDB" id="A0AAE0SER1"/>
<dbReference type="PROSITE" id="PS51257">
    <property type="entry name" value="PROKAR_LIPOPROTEIN"/>
    <property type="match status" value="1"/>
</dbReference>
<reference evidence="1" key="1">
    <citation type="journal article" date="2021" name="Genome Biol. Evol.">
        <title>A High-Quality Reference Genome for a Parasitic Bivalve with Doubly Uniparental Inheritance (Bivalvia: Unionida).</title>
        <authorList>
            <person name="Smith C.H."/>
        </authorList>
    </citation>
    <scope>NUCLEOTIDE SEQUENCE</scope>
    <source>
        <strain evidence="1">CHS0354</strain>
    </source>
</reference>
<accession>A0AAE0SER1</accession>
<dbReference type="EMBL" id="JAEAOA010002345">
    <property type="protein sequence ID" value="KAK3590108.1"/>
    <property type="molecule type" value="Genomic_DNA"/>
</dbReference>
<reference evidence="1" key="2">
    <citation type="journal article" date="2021" name="Genome Biol. Evol.">
        <title>Developing a high-quality reference genome for a parasitic bivalve with doubly uniparental inheritance (Bivalvia: Unionida).</title>
        <authorList>
            <person name="Smith C.H."/>
        </authorList>
    </citation>
    <scope>NUCLEOTIDE SEQUENCE</scope>
    <source>
        <strain evidence="1">CHS0354</strain>
        <tissue evidence="1">Mantle</tissue>
    </source>
</reference>
<sequence>MAINKINITFSKVWIAGGYGLMGGGCVLPLPKRSTTSPTLHLDKSQFLRVVKAAEAEKITKSVHCDSFGKHLGIKMLLWSYATRATF</sequence>
<keyword evidence="2" id="KW-1185">Reference proteome</keyword>
<evidence type="ECO:0000313" key="2">
    <source>
        <dbReference type="Proteomes" id="UP001195483"/>
    </source>
</evidence>
<gene>
    <name evidence="1" type="ORF">CHS0354_041155</name>
</gene>
<organism evidence="1 2">
    <name type="scientific">Potamilus streckersoni</name>
    <dbReference type="NCBI Taxonomy" id="2493646"/>
    <lineage>
        <taxon>Eukaryota</taxon>
        <taxon>Metazoa</taxon>
        <taxon>Spiralia</taxon>
        <taxon>Lophotrochozoa</taxon>
        <taxon>Mollusca</taxon>
        <taxon>Bivalvia</taxon>
        <taxon>Autobranchia</taxon>
        <taxon>Heteroconchia</taxon>
        <taxon>Palaeoheterodonta</taxon>
        <taxon>Unionida</taxon>
        <taxon>Unionoidea</taxon>
        <taxon>Unionidae</taxon>
        <taxon>Ambleminae</taxon>
        <taxon>Lampsilini</taxon>
        <taxon>Potamilus</taxon>
    </lineage>
</organism>
<dbReference type="Proteomes" id="UP001195483">
    <property type="component" value="Unassembled WGS sequence"/>
</dbReference>
<proteinExistence type="predicted"/>